<proteinExistence type="predicted"/>
<dbReference type="Proteomes" id="UP000276133">
    <property type="component" value="Unassembled WGS sequence"/>
</dbReference>
<protein>
    <submittedName>
        <fullName evidence="1">Uncharacterized protein</fullName>
    </submittedName>
</protein>
<accession>A0A3M7TAC6</accession>
<organism evidence="1 2">
    <name type="scientific">Brachionus plicatilis</name>
    <name type="common">Marine rotifer</name>
    <name type="synonym">Brachionus muelleri</name>
    <dbReference type="NCBI Taxonomy" id="10195"/>
    <lineage>
        <taxon>Eukaryota</taxon>
        <taxon>Metazoa</taxon>
        <taxon>Spiralia</taxon>
        <taxon>Gnathifera</taxon>
        <taxon>Rotifera</taxon>
        <taxon>Eurotatoria</taxon>
        <taxon>Monogononta</taxon>
        <taxon>Pseudotrocha</taxon>
        <taxon>Ploima</taxon>
        <taxon>Brachionidae</taxon>
        <taxon>Brachionus</taxon>
    </lineage>
</organism>
<dbReference type="AlphaFoldDB" id="A0A3M7TAC6"/>
<keyword evidence="2" id="KW-1185">Reference proteome</keyword>
<reference evidence="1 2" key="1">
    <citation type="journal article" date="2018" name="Sci. Rep.">
        <title>Genomic signatures of local adaptation to the degree of environmental predictability in rotifers.</title>
        <authorList>
            <person name="Franch-Gras L."/>
            <person name="Hahn C."/>
            <person name="Garcia-Roger E.M."/>
            <person name="Carmona M.J."/>
            <person name="Serra M."/>
            <person name="Gomez A."/>
        </authorList>
    </citation>
    <scope>NUCLEOTIDE SEQUENCE [LARGE SCALE GENOMIC DNA]</scope>
    <source>
        <strain evidence="1">HYR1</strain>
    </source>
</reference>
<name>A0A3M7TAC6_BRAPC</name>
<evidence type="ECO:0000313" key="2">
    <source>
        <dbReference type="Proteomes" id="UP000276133"/>
    </source>
</evidence>
<comment type="caution">
    <text evidence="1">The sequence shown here is derived from an EMBL/GenBank/DDBJ whole genome shotgun (WGS) entry which is preliminary data.</text>
</comment>
<sequence length="84" mass="9609">MIVLIDLSLLFIRTTSGLIIRILDSITNFFITIKFIPEIIYHLREISFLLNIVVGVLTSLNRNLFHCEILTLMTTCLSDHETAS</sequence>
<gene>
    <name evidence="1" type="ORF">BpHYR1_024142</name>
</gene>
<evidence type="ECO:0000313" key="1">
    <source>
        <dbReference type="EMBL" id="RNA45042.1"/>
    </source>
</evidence>
<dbReference type="EMBL" id="REGN01000038">
    <property type="protein sequence ID" value="RNA45042.1"/>
    <property type="molecule type" value="Genomic_DNA"/>
</dbReference>